<protein>
    <recommendedName>
        <fullName evidence="4 17">Cytochrome f</fullName>
    </recommendedName>
</protein>
<keyword evidence="5 17" id="KW-0813">Transport</keyword>
<dbReference type="HOGENOM" id="CLU_033498_0_0_3"/>
<evidence type="ECO:0000256" key="18">
    <source>
        <dbReference type="PIRSR" id="PIRSR602325-50"/>
    </source>
</evidence>
<comment type="similarity">
    <text evidence="3 17">Belongs to the cytochrome f family.</text>
</comment>
<keyword evidence="10 17" id="KW-0732">Signal</keyword>
<comment type="subcellular location">
    <subcellularLocation>
        <location evidence="2 17">Cellular thylakoid membrane</location>
        <topology evidence="2 17">Single-pass membrane protein</topology>
    </subcellularLocation>
</comment>
<keyword evidence="9 17" id="KW-0479">Metal-binding</keyword>
<dbReference type="PANTHER" id="PTHR33288:SF10">
    <property type="entry name" value="CYTOCHROME F"/>
    <property type="match status" value="1"/>
</dbReference>
<evidence type="ECO:0000256" key="2">
    <source>
        <dbReference type="ARBA" id="ARBA00004376"/>
    </source>
</evidence>
<dbReference type="KEGG" id="pmj:P9211_04621"/>
<evidence type="ECO:0000256" key="4">
    <source>
        <dbReference type="ARBA" id="ARBA00013528"/>
    </source>
</evidence>
<evidence type="ECO:0000313" key="21">
    <source>
        <dbReference type="Proteomes" id="UP000000788"/>
    </source>
</evidence>
<dbReference type="PRINTS" id="PR00610">
    <property type="entry name" value="CYTOCHROMEF"/>
</dbReference>
<dbReference type="Gene3D" id="2.60.40.830">
    <property type="entry name" value="Cytochrome f large domain"/>
    <property type="match status" value="1"/>
</dbReference>
<organism evidence="20 21">
    <name type="scientific">Prochlorococcus marinus (strain MIT 9211)</name>
    <dbReference type="NCBI Taxonomy" id="93059"/>
    <lineage>
        <taxon>Bacteria</taxon>
        <taxon>Bacillati</taxon>
        <taxon>Cyanobacteriota</taxon>
        <taxon>Cyanophyceae</taxon>
        <taxon>Synechococcales</taxon>
        <taxon>Prochlorococcaceae</taxon>
        <taxon>Prochlorococcus</taxon>
    </lineage>
</organism>
<dbReference type="Pfam" id="PF16639">
    <property type="entry name" value="Apocytochr_F_N"/>
    <property type="match status" value="1"/>
</dbReference>
<dbReference type="InterPro" id="IPR024058">
    <property type="entry name" value="Cyt-f_TM"/>
</dbReference>
<reference evidence="20 21" key="1">
    <citation type="journal article" date="2007" name="PLoS Genet.">
        <title>Patterns and implications of gene gain and loss in the evolution of Prochlorococcus.</title>
        <authorList>
            <person name="Kettler G.C."/>
            <person name="Martiny A.C."/>
            <person name="Huang K."/>
            <person name="Zucker J."/>
            <person name="Coleman M.L."/>
            <person name="Rodrigue S."/>
            <person name="Chen F."/>
            <person name="Lapidus A."/>
            <person name="Ferriera S."/>
            <person name="Johnson J."/>
            <person name="Steglich C."/>
            <person name="Church G.M."/>
            <person name="Richardson P."/>
            <person name="Chisholm S.W."/>
        </authorList>
    </citation>
    <scope>NUCLEOTIDE SEQUENCE [LARGE SCALE GENOMIC DNA]</scope>
    <source>
        <strain evidence="21">MIT 9211</strain>
    </source>
</reference>
<keyword evidence="14 17" id="KW-0793">Thylakoid</keyword>
<accession>A9BE83</accession>
<dbReference type="GO" id="GO:0005506">
    <property type="term" value="F:iron ion binding"/>
    <property type="evidence" value="ECO:0007669"/>
    <property type="project" value="InterPro"/>
</dbReference>
<dbReference type="eggNOG" id="COG3258">
    <property type="taxonomic scope" value="Bacteria"/>
</dbReference>
<comment type="caution">
    <text evidence="17">Lacks conserved residue(s) required for the propagation of feature annotation.</text>
</comment>
<evidence type="ECO:0000256" key="1">
    <source>
        <dbReference type="ARBA" id="ARBA00003068"/>
    </source>
</evidence>
<evidence type="ECO:0000256" key="10">
    <source>
        <dbReference type="ARBA" id="ARBA00022729"/>
    </source>
</evidence>
<evidence type="ECO:0000313" key="20">
    <source>
        <dbReference type="EMBL" id="ABX08393.1"/>
    </source>
</evidence>
<dbReference type="NCBIfam" id="NF002736">
    <property type="entry name" value="PRK02693.1"/>
    <property type="match status" value="1"/>
</dbReference>
<dbReference type="GO" id="GO:0020037">
    <property type="term" value="F:heme binding"/>
    <property type="evidence" value="ECO:0007669"/>
    <property type="project" value="InterPro"/>
</dbReference>
<evidence type="ECO:0000256" key="13">
    <source>
        <dbReference type="ARBA" id="ARBA00023004"/>
    </source>
</evidence>
<evidence type="ECO:0000256" key="6">
    <source>
        <dbReference type="ARBA" id="ARBA00022531"/>
    </source>
</evidence>
<dbReference type="PROSITE" id="PS51010">
    <property type="entry name" value="CYTF"/>
    <property type="match status" value="1"/>
</dbReference>
<dbReference type="GO" id="GO:0031676">
    <property type="term" value="C:plasma membrane-derived thylakoid membrane"/>
    <property type="evidence" value="ECO:0007669"/>
    <property type="project" value="UniProtKB-SubCell"/>
</dbReference>
<name>A9BE83_PROM4</name>
<evidence type="ECO:0000256" key="5">
    <source>
        <dbReference type="ARBA" id="ARBA00022448"/>
    </source>
</evidence>
<dbReference type="FunFam" id="2.60.40.830:FF:000001">
    <property type="entry name" value="Cytochrome f"/>
    <property type="match status" value="1"/>
</dbReference>
<evidence type="ECO:0000259" key="19">
    <source>
        <dbReference type="Pfam" id="PF16639"/>
    </source>
</evidence>
<gene>
    <name evidence="17 20" type="primary">petA</name>
    <name evidence="20" type="ordered locus">P9211_04621</name>
</gene>
<keyword evidence="7 17" id="KW-0349">Heme</keyword>
<dbReference type="Proteomes" id="UP000000788">
    <property type="component" value="Chromosome"/>
</dbReference>
<comment type="function">
    <text evidence="1 17">Component of the cytochrome b6-f complex, which mediates electron transfer between photosystem II (PSII) and photosystem I (PSI), cyclic electron flow around PSI, and state transitions.</text>
</comment>
<proteinExistence type="inferred from homology"/>
<evidence type="ECO:0000256" key="7">
    <source>
        <dbReference type="ARBA" id="ARBA00022617"/>
    </source>
</evidence>
<feature type="transmembrane region" description="Helical" evidence="17">
    <location>
        <begin position="315"/>
        <end position="334"/>
    </location>
</feature>
<evidence type="ECO:0000256" key="11">
    <source>
        <dbReference type="ARBA" id="ARBA00022982"/>
    </source>
</evidence>
<keyword evidence="21" id="KW-1185">Reference proteome</keyword>
<feature type="binding site" description="covalent" evidence="17 18">
    <location>
        <position position="86"/>
    </location>
    <ligand>
        <name>heme</name>
        <dbReference type="ChEBI" id="CHEBI:30413"/>
    </ligand>
</feature>
<evidence type="ECO:0000256" key="12">
    <source>
        <dbReference type="ARBA" id="ARBA00022989"/>
    </source>
</evidence>
<dbReference type="AlphaFoldDB" id="A9BE83"/>
<comment type="cofactor">
    <cofactor evidence="17 18">
        <name>heme</name>
        <dbReference type="ChEBI" id="CHEBI:30413"/>
    </cofactor>
    <text evidence="17 18">Binds 1 heme group covalently.</text>
</comment>
<dbReference type="Gene3D" id="1.20.5.700">
    <property type="entry name" value="Single helix bin"/>
    <property type="match status" value="1"/>
</dbReference>
<comment type="subunit">
    <text evidence="16 17">The 4 large subunits of the cytochrome b6-f complex are cytochrome b6, subunit IV (17 kDa polypeptide, PetD), cytochrome f and the Rieske protein, while the 4 small subunits are PetG, PetL, PetM and PetN. The complex functions as a dimer.</text>
</comment>
<dbReference type="STRING" id="93059.P9211_04621"/>
<dbReference type="InterPro" id="IPR024094">
    <property type="entry name" value="Cyt_f_lg_dom"/>
</dbReference>
<sequence length="348" mass="37765">MTKFLLVNGQKLTSEPGKNPGGHKTSINFAPFSFYNLIMRRIFTLFLSSLLIGFSLILMPSSSWAYPFWAQENYENPREATGKLVCANCHLAQMPTQVELPQSVAADSVFTASVKIPYKKGTQEIGVDGSKVPLQVGALVMLPDGFKLAPQDRWNDQIKKETSGVYYTQYSEDKENIIVVGPLPGDQNKEIVFPILSPNPATNKDIHFGKYSIHVGGNRGRGQVYPTGEKSNNSIFTSSKAGTISSIDLNDDGSSNITIQTKEGELVSESIPVGPTVIVKEGDEIEQGEVLTNDPNAGGFGQLDAEVVLQSPGRVLGLIVFFCGVALTQILLVLKKKQVEKVQAAEGI</sequence>
<evidence type="ECO:0000256" key="17">
    <source>
        <dbReference type="HAMAP-Rule" id="MF_00610"/>
    </source>
</evidence>
<feature type="binding site" description="axial binding residue" evidence="17 18">
    <location>
        <position position="90"/>
    </location>
    <ligand>
        <name>heme</name>
        <dbReference type="ChEBI" id="CHEBI:30413"/>
    </ligand>
    <ligandPart>
        <name>Fe</name>
        <dbReference type="ChEBI" id="CHEBI:18248"/>
    </ligandPart>
</feature>
<dbReference type="GO" id="GO:0015979">
    <property type="term" value="P:photosynthesis"/>
    <property type="evidence" value="ECO:0007669"/>
    <property type="project" value="UniProtKB-UniRule"/>
</dbReference>
<dbReference type="InterPro" id="IPR011054">
    <property type="entry name" value="Rudment_hybrid_motif"/>
</dbReference>
<keyword evidence="15 17" id="KW-0472">Membrane</keyword>
<dbReference type="Pfam" id="PF01333">
    <property type="entry name" value="Apocytochr_F_C"/>
    <property type="match status" value="1"/>
</dbReference>
<keyword evidence="12 17" id="KW-1133">Transmembrane helix</keyword>
<dbReference type="EMBL" id="CP000878">
    <property type="protein sequence ID" value="ABX08393.1"/>
    <property type="molecule type" value="Genomic_DNA"/>
</dbReference>
<feature type="binding site" description="covalent" evidence="17 18">
    <location>
        <position position="89"/>
    </location>
    <ligand>
        <name>heme</name>
        <dbReference type="ChEBI" id="CHEBI:30413"/>
    </ligand>
</feature>
<dbReference type="Gene3D" id="2.40.50.100">
    <property type="match status" value="1"/>
</dbReference>
<evidence type="ECO:0000256" key="15">
    <source>
        <dbReference type="ARBA" id="ARBA00023136"/>
    </source>
</evidence>
<keyword evidence="13 17" id="KW-0408">Iron</keyword>
<dbReference type="HAMAP" id="MF_00610">
    <property type="entry name" value="Cytb6_f_cytF"/>
    <property type="match status" value="1"/>
</dbReference>
<keyword evidence="11 17" id="KW-0249">Electron transport</keyword>
<dbReference type="SUPFAM" id="SSF103431">
    <property type="entry name" value="Cytochrome f subunit of the cytochrome b6f complex, transmembrane anchor"/>
    <property type="match status" value="1"/>
</dbReference>
<evidence type="ECO:0000256" key="14">
    <source>
        <dbReference type="ARBA" id="ARBA00023078"/>
    </source>
</evidence>
<evidence type="ECO:0000256" key="16">
    <source>
        <dbReference type="ARBA" id="ARBA00025834"/>
    </source>
</evidence>
<keyword evidence="6 17" id="KW-0602">Photosynthesis</keyword>
<feature type="transmembrane region" description="Helical" evidence="17">
    <location>
        <begin position="42"/>
        <end position="69"/>
    </location>
</feature>
<dbReference type="SUPFAM" id="SSF49441">
    <property type="entry name" value="Cytochrome f, large domain"/>
    <property type="match status" value="1"/>
</dbReference>
<dbReference type="InterPro" id="IPR036826">
    <property type="entry name" value="Cyt_f_lg_dom_sf"/>
</dbReference>
<evidence type="ECO:0000256" key="9">
    <source>
        <dbReference type="ARBA" id="ARBA00022723"/>
    </source>
</evidence>
<feature type="domain" description="Cytochrome f large" evidence="19">
    <location>
        <begin position="66"/>
        <end position="220"/>
    </location>
</feature>
<evidence type="ECO:0000256" key="3">
    <source>
        <dbReference type="ARBA" id="ARBA00008923"/>
    </source>
</evidence>
<dbReference type="GO" id="GO:0009055">
    <property type="term" value="F:electron transfer activity"/>
    <property type="evidence" value="ECO:0007669"/>
    <property type="project" value="UniProtKB-UniRule"/>
</dbReference>
<evidence type="ECO:0000256" key="8">
    <source>
        <dbReference type="ARBA" id="ARBA00022692"/>
    </source>
</evidence>
<keyword evidence="8 17" id="KW-0812">Transmembrane</keyword>
<dbReference type="PANTHER" id="PTHR33288">
    <property type="match status" value="1"/>
</dbReference>
<dbReference type="SUPFAM" id="SSF51246">
    <property type="entry name" value="Rudiment single hybrid motif"/>
    <property type="match status" value="1"/>
</dbReference>
<feature type="binding site" description="axial binding residue" evidence="17 18">
    <location>
        <position position="66"/>
    </location>
    <ligand>
        <name>heme</name>
        <dbReference type="ChEBI" id="CHEBI:30413"/>
    </ligand>
    <ligandPart>
        <name>Fe</name>
        <dbReference type="ChEBI" id="CHEBI:18248"/>
    </ligandPart>
</feature>
<dbReference type="InterPro" id="IPR002325">
    <property type="entry name" value="Cyt_f"/>
</dbReference>